<reference evidence="2 3" key="1">
    <citation type="submission" date="2024-09" db="EMBL/GenBank/DDBJ databases">
        <authorList>
            <person name="Sun Q."/>
            <person name="Mori K."/>
        </authorList>
    </citation>
    <scope>NUCLEOTIDE SEQUENCE [LARGE SCALE GENOMIC DNA]</scope>
    <source>
        <strain evidence="2 3">CECT 7682</strain>
    </source>
</reference>
<dbReference type="EMBL" id="JBHMEW010000050">
    <property type="protein sequence ID" value="MFB9211566.1"/>
    <property type="molecule type" value="Genomic_DNA"/>
</dbReference>
<dbReference type="Proteomes" id="UP001589654">
    <property type="component" value="Unassembled WGS sequence"/>
</dbReference>
<sequence>MKINANSPEDKIKQIPEDRKGAFIQLRNTILDKFQKGMKNHELWQDRVCYVVPLKIYPSGYHCDPTLPLPFINIASQKNFIAFYHSGLYSQPELYAWFVWEFPKYSSKKPDMGKSCVRFKKTSDIPFRLIGKLVQKMSVSDWIQLYEEKVKPK</sequence>
<proteinExistence type="predicted"/>
<protein>
    <submittedName>
        <fullName evidence="2">DUF1801 domain-containing protein</fullName>
    </submittedName>
</protein>
<name>A0ABV5J419_9BACT</name>
<feature type="domain" description="YdhG-like" evidence="1">
    <location>
        <begin position="20"/>
        <end position="136"/>
    </location>
</feature>
<accession>A0ABV5J419</accession>
<keyword evidence="3" id="KW-1185">Reference proteome</keyword>
<evidence type="ECO:0000259" key="1">
    <source>
        <dbReference type="Pfam" id="PF08818"/>
    </source>
</evidence>
<dbReference type="InterPro" id="IPR014922">
    <property type="entry name" value="YdhG-like"/>
</dbReference>
<evidence type="ECO:0000313" key="3">
    <source>
        <dbReference type="Proteomes" id="UP001589654"/>
    </source>
</evidence>
<organism evidence="2 3">
    <name type="scientific">Echinicola jeungdonensis</name>
    <dbReference type="NCBI Taxonomy" id="709343"/>
    <lineage>
        <taxon>Bacteria</taxon>
        <taxon>Pseudomonadati</taxon>
        <taxon>Bacteroidota</taxon>
        <taxon>Cytophagia</taxon>
        <taxon>Cytophagales</taxon>
        <taxon>Cyclobacteriaceae</taxon>
        <taxon>Echinicola</taxon>
    </lineage>
</organism>
<evidence type="ECO:0000313" key="2">
    <source>
        <dbReference type="EMBL" id="MFB9211566.1"/>
    </source>
</evidence>
<dbReference type="RefSeq" id="WP_290249175.1">
    <property type="nucleotide sequence ID" value="NZ_JAUFQT010000002.1"/>
</dbReference>
<comment type="caution">
    <text evidence="2">The sequence shown here is derived from an EMBL/GenBank/DDBJ whole genome shotgun (WGS) entry which is preliminary data.</text>
</comment>
<dbReference type="Pfam" id="PF08818">
    <property type="entry name" value="DUF1801"/>
    <property type="match status" value="1"/>
</dbReference>
<gene>
    <name evidence="2" type="ORF">ACFFUR_07100</name>
</gene>